<evidence type="ECO:0000256" key="2">
    <source>
        <dbReference type="ARBA" id="ARBA00023002"/>
    </source>
</evidence>
<dbReference type="PANTHER" id="PTHR30041:SF4">
    <property type="entry name" value="ARSENATE REDUCTASE"/>
    <property type="match status" value="1"/>
</dbReference>
<dbReference type="EMBL" id="CP034433">
    <property type="protein sequence ID" value="AZN36270.1"/>
    <property type="molecule type" value="Genomic_DNA"/>
</dbReference>
<reference evidence="5 6" key="1">
    <citation type="submission" date="2018-12" db="EMBL/GenBank/DDBJ databases">
        <title>Complete genome sequence of Iodobacter sp. H11R3.</title>
        <authorList>
            <person name="Bae J.-W."/>
        </authorList>
    </citation>
    <scope>NUCLEOTIDE SEQUENCE [LARGE SCALE GENOMIC DNA]</scope>
    <source>
        <strain evidence="5 6">H11R3</strain>
    </source>
</reference>
<evidence type="ECO:0000256" key="3">
    <source>
        <dbReference type="PROSITE-ProRule" id="PRU01282"/>
    </source>
</evidence>
<organism evidence="5 6">
    <name type="scientific">Iodobacter ciconiae</name>
    <dbReference type="NCBI Taxonomy" id="2496266"/>
    <lineage>
        <taxon>Bacteria</taxon>
        <taxon>Pseudomonadati</taxon>
        <taxon>Pseudomonadota</taxon>
        <taxon>Betaproteobacteria</taxon>
        <taxon>Neisseriales</taxon>
        <taxon>Chitinibacteraceae</taxon>
        <taxon>Iodobacter</taxon>
    </lineage>
</organism>
<dbReference type="Proteomes" id="UP000282438">
    <property type="component" value="Chromosome"/>
</dbReference>
<dbReference type="NCBIfam" id="TIGR00014">
    <property type="entry name" value="arsC"/>
    <property type="match status" value="1"/>
</dbReference>
<dbReference type="PROSITE" id="PS51353">
    <property type="entry name" value="ARSC"/>
    <property type="match status" value="1"/>
</dbReference>
<evidence type="ECO:0000256" key="4">
    <source>
        <dbReference type="RuleBase" id="RU362029"/>
    </source>
</evidence>
<dbReference type="AlphaFoldDB" id="A0A3S8ZRX9"/>
<keyword evidence="2 4" id="KW-0560">Oxidoreductase</keyword>
<name>A0A3S8ZRX9_9NEIS</name>
<dbReference type="InterPro" id="IPR036249">
    <property type="entry name" value="Thioredoxin-like_sf"/>
</dbReference>
<dbReference type="PANTHER" id="PTHR30041">
    <property type="entry name" value="ARSENATE REDUCTASE"/>
    <property type="match status" value="1"/>
</dbReference>
<gene>
    <name evidence="5" type="primary">arsC</name>
    <name evidence="5" type="ORF">EJO50_07090</name>
</gene>
<dbReference type="RefSeq" id="WP_125972792.1">
    <property type="nucleotide sequence ID" value="NZ_CP034433.1"/>
</dbReference>
<comment type="catalytic activity">
    <reaction evidence="4">
        <text>[glutaredoxin]-dithiol + arsenate + glutathione + H(+) = glutathionyl-S-S-[glutaredoxin] + arsenite + H2O</text>
        <dbReference type="Rhea" id="RHEA:22016"/>
        <dbReference type="Rhea" id="RHEA-COMP:10729"/>
        <dbReference type="Rhea" id="RHEA-COMP:17668"/>
        <dbReference type="ChEBI" id="CHEBI:15377"/>
        <dbReference type="ChEBI" id="CHEBI:15378"/>
        <dbReference type="ChEBI" id="CHEBI:29242"/>
        <dbReference type="ChEBI" id="CHEBI:29950"/>
        <dbReference type="ChEBI" id="CHEBI:48597"/>
        <dbReference type="ChEBI" id="CHEBI:57925"/>
        <dbReference type="ChEBI" id="CHEBI:146199"/>
        <dbReference type="EC" id="1.20.4.1"/>
    </reaction>
</comment>
<evidence type="ECO:0000313" key="6">
    <source>
        <dbReference type="Proteomes" id="UP000282438"/>
    </source>
</evidence>
<dbReference type="Pfam" id="PF03960">
    <property type="entry name" value="ArsC"/>
    <property type="match status" value="1"/>
</dbReference>
<dbReference type="OrthoDB" id="9790554at2"/>
<evidence type="ECO:0000256" key="1">
    <source>
        <dbReference type="ARBA" id="ARBA00007198"/>
    </source>
</evidence>
<sequence length="116" mass="12709">MKLLHNPRCSKSREALAVLIAKGFQPEIIDYLAHPLDEAAIRALLTQLGAAPIALVRTKEALWLEQFAQASLDNDAIIAALAAHPKLIERPILIHQNRAAIGRPIENILTLLDTPV</sequence>
<dbReference type="EC" id="1.20.4.1" evidence="4"/>
<dbReference type="Gene3D" id="3.40.30.10">
    <property type="entry name" value="Glutaredoxin"/>
    <property type="match status" value="1"/>
</dbReference>
<dbReference type="InterPro" id="IPR006659">
    <property type="entry name" value="Arsenate_reductase"/>
</dbReference>
<dbReference type="KEGG" id="iod:EJO50_07090"/>
<evidence type="ECO:0000313" key="5">
    <source>
        <dbReference type="EMBL" id="AZN36270.1"/>
    </source>
</evidence>
<dbReference type="GO" id="GO:0008794">
    <property type="term" value="F:arsenate reductase (glutaredoxin) activity"/>
    <property type="evidence" value="ECO:0007669"/>
    <property type="project" value="UniProtKB-UniRule"/>
</dbReference>
<dbReference type="InterPro" id="IPR006660">
    <property type="entry name" value="Arsenate_reductase-like"/>
</dbReference>
<comment type="similarity">
    <text evidence="1 3 4">Belongs to the ArsC family.</text>
</comment>
<dbReference type="SUPFAM" id="SSF52833">
    <property type="entry name" value="Thioredoxin-like"/>
    <property type="match status" value="1"/>
</dbReference>
<protein>
    <recommendedName>
        <fullName evidence="4">Arsenate reductase</fullName>
        <ecNumber evidence="4">1.20.4.1</ecNumber>
    </recommendedName>
</protein>
<accession>A0A3S8ZRX9</accession>
<keyword evidence="6" id="KW-1185">Reference proteome</keyword>
<dbReference type="CDD" id="cd03034">
    <property type="entry name" value="ArsC_ArsC"/>
    <property type="match status" value="1"/>
</dbReference>
<proteinExistence type="inferred from homology"/>